<dbReference type="EMBL" id="FQZX01000003">
    <property type="protein sequence ID" value="SHK60065.1"/>
    <property type="molecule type" value="Genomic_DNA"/>
</dbReference>
<protein>
    <recommendedName>
        <fullName evidence="3">PD-(D/E)XK nuclease superfamily protein</fullName>
    </recommendedName>
</protein>
<evidence type="ECO:0000313" key="1">
    <source>
        <dbReference type="EMBL" id="SHK60065.1"/>
    </source>
</evidence>
<dbReference type="AlphaFoldDB" id="A0A1M6TSS2"/>
<gene>
    <name evidence="1" type="ORF">SAMN04488007_3352</name>
</gene>
<evidence type="ECO:0000313" key="2">
    <source>
        <dbReference type="Proteomes" id="UP000184314"/>
    </source>
</evidence>
<keyword evidence="2" id="KW-1185">Reference proteome</keyword>
<dbReference type="Proteomes" id="UP000184314">
    <property type="component" value="Unassembled WGS sequence"/>
</dbReference>
<accession>A0A1M6TSS2</accession>
<dbReference type="STRING" id="228958.SAMN04488007_3352"/>
<evidence type="ECO:0008006" key="3">
    <source>
        <dbReference type="Google" id="ProtNLM"/>
    </source>
</evidence>
<proteinExistence type="predicted"/>
<reference evidence="2" key="1">
    <citation type="submission" date="2016-11" db="EMBL/GenBank/DDBJ databases">
        <authorList>
            <person name="Varghese N."/>
            <person name="Submissions S."/>
        </authorList>
    </citation>
    <scope>NUCLEOTIDE SEQUENCE [LARGE SCALE GENOMIC DNA]</scope>
    <source>
        <strain evidence="2">DSM 16478</strain>
    </source>
</reference>
<name>A0A1M6TSS2_9FLAO</name>
<sequence length="213" mass="25109">MLSKYGYDIFKACQNVSSRYSRWRYQGNTRFQQIERVFAYELYHQLRLIMLEEEVNYAQLQLNGEISKLDNNLTLEGCGYDGDNEFIIEKLGRRLRVIPDLVLHKSQNYREFDGQKVIVEIKTGDDNPTHDIFDLIKLLNFVEQLNFENAIFVAVNKDRQQLSNDIKKSFENLGKESYSKCSIIFYTGVDLNNDNLLHPKVFFKSIEEIINNR</sequence>
<organism evidence="1 2">
    <name type="scientific">Maribacter aquivivus</name>
    <dbReference type="NCBI Taxonomy" id="228958"/>
    <lineage>
        <taxon>Bacteria</taxon>
        <taxon>Pseudomonadati</taxon>
        <taxon>Bacteroidota</taxon>
        <taxon>Flavobacteriia</taxon>
        <taxon>Flavobacteriales</taxon>
        <taxon>Flavobacteriaceae</taxon>
        <taxon>Maribacter</taxon>
    </lineage>
</organism>